<accession>A0A158EFS0</accession>
<comment type="similarity">
    <text evidence="1">Belongs to the short-chain dehydrogenases/reductases (SDR) family.</text>
</comment>
<dbReference type="SUPFAM" id="SSF51735">
    <property type="entry name" value="NAD(P)-binding Rossmann-fold domains"/>
    <property type="match status" value="1"/>
</dbReference>
<dbReference type="NCBIfam" id="NF005559">
    <property type="entry name" value="PRK07231.1"/>
    <property type="match status" value="1"/>
</dbReference>
<dbReference type="InterPro" id="IPR020904">
    <property type="entry name" value="Sc_DH/Rdtase_CS"/>
</dbReference>
<comment type="caution">
    <text evidence="2">The sequence shown here is derived from an EMBL/GenBank/DDBJ whole genome shotgun (WGS) entry which is preliminary data.</text>
</comment>
<dbReference type="Pfam" id="PF13561">
    <property type="entry name" value="adh_short_C2"/>
    <property type="match status" value="1"/>
</dbReference>
<dbReference type="GO" id="GO:0016616">
    <property type="term" value="F:oxidoreductase activity, acting on the CH-OH group of donors, NAD or NADP as acceptor"/>
    <property type="evidence" value="ECO:0007669"/>
    <property type="project" value="TreeGrafter"/>
</dbReference>
<dbReference type="AlphaFoldDB" id="A0A158EFS0"/>
<dbReference type="EMBL" id="FCOX02000086">
    <property type="protein sequence ID" value="SAL05643.1"/>
    <property type="molecule type" value="Genomic_DNA"/>
</dbReference>
<organism evidence="2 3">
    <name type="scientific">Caballeronia calidae</name>
    <dbReference type="NCBI Taxonomy" id="1777139"/>
    <lineage>
        <taxon>Bacteria</taxon>
        <taxon>Pseudomonadati</taxon>
        <taxon>Pseudomonadota</taxon>
        <taxon>Betaproteobacteria</taxon>
        <taxon>Burkholderiales</taxon>
        <taxon>Burkholderiaceae</taxon>
        <taxon>Caballeronia</taxon>
    </lineage>
</organism>
<dbReference type="InterPro" id="IPR002347">
    <property type="entry name" value="SDR_fam"/>
</dbReference>
<name>A0A158EFS0_9BURK</name>
<dbReference type="PRINTS" id="PR00080">
    <property type="entry name" value="SDRFAMILY"/>
</dbReference>
<reference evidence="2" key="1">
    <citation type="submission" date="2016-01" db="EMBL/GenBank/DDBJ databases">
        <authorList>
            <person name="Peeters C."/>
        </authorList>
    </citation>
    <scope>NUCLEOTIDE SEQUENCE</scope>
    <source>
        <strain evidence="2">LMG 29321</strain>
    </source>
</reference>
<dbReference type="GO" id="GO:0006633">
    <property type="term" value="P:fatty acid biosynthetic process"/>
    <property type="evidence" value="ECO:0007669"/>
    <property type="project" value="TreeGrafter"/>
</dbReference>
<gene>
    <name evidence="2" type="ORF">AWB78_07617</name>
</gene>
<dbReference type="PRINTS" id="PR00081">
    <property type="entry name" value="GDHRDH"/>
</dbReference>
<proteinExistence type="inferred from homology"/>
<dbReference type="InterPro" id="IPR036291">
    <property type="entry name" value="NAD(P)-bd_dom_sf"/>
</dbReference>
<dbReference type="Proteomes" id="UP000071859">
    <property type="component" value="Unassembled WGS sequence"/>
</dbReference>
<evidence type="ECO:0000313" key="2">
    <source>
        <dbReference type="EMBL" id="SAL05643.1"/>
    </source>
</evidence>
<evidence type="ECO:0000256" key="1">
    <source>
        <dbReference type="ARBA" id="ARBA00006484"/>
    </source>
</evidence>
<evidence type="ECO:0000313" key="3">
    <source>
        <dbReference type="Proteomes" id="UP000071859"/>
    </source>
</evidence>
<dbReference type="OrthoDB" id="9178657at2"/>
<sequence>MSKLSQKFAIVFGGGCSPDGTSNGAAAAIAYAREGAGVAVVDLNTSAAERTVELIREEGAQAVAITADVTSFEQIRNAVQLAISEFGTLDILHNNVGINVSGGPVDMDEEVWDKVLATNLKSIFLTSKAVLPTFVEKRSGAIVNVSSITGIAWHGRPTIAYSSSKAAVNQFTRALAAQYGPENIRCNALLVGSIDTPRASSQLNKVWDAKAESMLKQRIRSVPLRRLGSPWDVAKAAVFLASDDAAYITGAVVPVDGGITCSIPHAVSE</sequence>
<dbReference type="PROSITE" id="PS00061">
    <property type="entry name" value="ADH_SHORT"/>
    <property type="match status" value="1"/>
</dbReference>
<dbReference type="CDD" id="cd05233">
    <property type="entry name" value="SDR_c"/>
    <property type="match status" value="1"/>
</dbReference>
<protein>
    <submittedName>
        <fullName evidence="2">Short-chain dehydrogenase/reductase SDR</fullName>
    </submittedName>
</protein>
<dbReference type="RefSeq" id="WP_062611735.1">
    <property type="nucleotide sequence ID" value="NZ_FCOX02000086.1"/>
</dbReference>
<keyword evidence="3" id="KW-1185">Reference proteome</keyword>
<dbReference type="Gene3D" id="3.40.50.720">
    <property type="entry name" value="NAD(P)-binding Rossmann-like Domain"/>
    <property type="match status" value="1"/>
</dbReference>
<dbReference type="GO" id="GO:0048038">
    <property type="term" value="F:quinone binding"/>
    <property type="evidence" value="ECO:0007669"/>
    <property type="project" value="TreeGrafter"/>
</dbReference>
<dbReference type="PANTHER" id="PTHR42760:SF122">
    <property type="entry name" value="NAD(P)-BINDING PROTEIN"/>
    <property type="match status" value="1"/>
</dbReference>
<dbReference type="FunFam" id="3.40.50.720:FF:000084">
    <property type="entry name" value="Short-chain dehydrogenase reductase"/>
    <property type="match status" value="1"/>
</dbReference>
<dbReference type="PANTHER" id="PTHR42760">
    <property type="entry name" value="SHORT-CHAIN DEHYDROGENASES/REDUCTASES FAMILY MEMBER"/>
    <property type="match status" value="1"/>
</dbReference>